<name>A0A846MBI5_9SPHN</name>
<dbReference type="EMBL" id="JAASQR010000003">
    <property type="protein sequence ID" value="NIJ17484.1"/>
    <property type="molecule type" value="Genomic_DNA"/>
</dbReference>
<dbReference type="Proteomes" id="UP000576821">
    <property type="component" value="Unassembled WGS sequence"/>
</dbReference>
<keyword evidence="2" id="KW-1185">Reference proteome</keyword>
<sequence length="39" mass="4167">MGDSSLRTQGVARFGYNAPGSDALAKAADRAMPEKGWWP</sequence>
<evidence type="ECO:0000313" key="2">
    <source>
        <dbReference type="Proteomes" id="UP000576821"/>
    </source>
</evidence>
<comment type="caution">
    <text evidence="1">The sequence shown here is derived from an EMBL/GenBank/DDBJ whole genome shotgun (WGS) entry which is preliminary data.</text>
</comment>
<reference evidence="1 2" key="1">
    <citation type="submission" date="2020-03" db="EMBL/GenBank/DDBJ databases">
        <title>Genomic Encyclopedia of Type Strains, Phase IV (KMG-IV): sequencing the most valuable type-strain genomes for metagenomic binning, comparative biology and taxonomic classification.</title>
        <authorList>
            <person name="Goeker M."/>
        </authorList>
    </citation>
    <scope>NUCLEOTIDE SEQUENCE [LARGE SCALE GENOMIC DNA]</scope>
    <source>
        <strain evidence="1 2">DSM 21299</strain>
    </source>
</reference>
<gene>
    <name evidence="1" type="ORF">FHS54_002473</name>
</gene>
<accession>A0A846MBI5</accession>
<dbReference type="AlphaFoldDB" id="A0A846MBI5"/>
<protein>
    <submittedName>
        <fullName evidence="1">Uncharacterized protein</fullName>
    </submittedName>
</protein>
<evidence type="ECO:0000313" key="1">
    <source>
        <dbReference type="EMBL" id="NIJ17484.1"/>
    </source>
</evidence>
<organism evidence="1 2">
    <name type="scientific">Sphingobium vermicomposti</name>
    <dbReference type="NCBI Taxonomy" id="529005"/>
    <lineage>
        <taxon>Bacteria</taxon>
        <taxon>Pseudomonadati</taxon>
        <taxon>Pseudomonadota</taxon>
        <taxon>Alphaproteobacteria</taxon>
        <taxon>Sphingomonadales</taxon>
        <taxon>Sphingomonadaceae</taxon>
        <taxon>Sphingobium</taxon>
    </lineage>
</organism>
<proteinExistence type="predicted"/>